<protein>
    <submittedName>
        <fullName evidence="1">Uncharacterized protein</fullName>
    </submittedName>
</protein>
<dbReference type="AlphaFoldDB" id="A0A6M4G3Y3"/>
<gene>
    <name evidence="1" type="ORF">HH800_06935</name>
</gene>
<evidence type="ECO:0000313" key="1">
    <source>
        <dbReference type="EMBL" id="QJR01958.1"/>
    </source>
</evidence>
<dbReference type="Proteomes" id="UP000502611">
    <property type="component" value="Chromosome"/>
</dbReference>
<sequence>MEISNRGSFVRNAYRYEIKEDLPLQALEPSAREIIVETNLGEPAAQALAAKILADAGRTTQGFEVSIEGVIDLNDFAGHPPLFRVALPGYDVADRVFRVIEARVTRLAGRSTLVVRG</sequence>
<proteinExistence type="predicted"/>
<accession>A0A6M4G3Y3</accession>
<name>A0A6M4G3Y3_SPHYA</name>
<reference evidence="1 2" key="1">
    <citation type="submission" date="2020-04" db="EMBL/GenBank/DDBJ databases">
        <title>The Whole Genome Analysis of High salt-tolerant Sphingobium yanoikuyae YC-XJ2 with Aryl organophosphorus flame retardants (aryl-OPFRs)-degrading capacity and characteristics of Related phosphotriesterase.</title>
        <authorList>
            <person name="Li X."/>
        </authorList>
    </citation>
    <scope>NUCLEOTIDE SEQUENCE [LARGE SCALE GENOMIC DNA]</scope>
    <source>
        <strain evidence="1 2">YC-XJ2</strain>
    </source>
</reference>
<dbReference type="RefSeq" id="WP_169860619.1">
    <property type="nucleotide sequence ID" value="NZ_CP053021.1"/>
</dbReference>
<dbReference type="EMBL" id="CP053021">
    <property type="protein sequence ID" value="QJR01958.1"/>
    <property type="molecule type" value="Genomic_DNA"/>
</dbReference>
<evidence type="ECO:0000313" key="2">
    <source>
        <dbReference type="Proteomes" id="UP000502611"/>
    </source>
</evidence>
<organism evidence="1 2">
    <name type="scientific">Sphingobium yanoikuyae</name>
    <name type="common">Sphingomonas yanoikuyae</name>
    <dbReference type="NCBI Taxonomy" id="13690"/>
    <lineage>
        <taxon>Bacteria</taxon>
        <taxon>Pseudomonadati</taxon>
        <taxon>Pseudomonadota</taxon>
        <taxon>Alphaproteobacteria</taxon>
        <taxon>Sphingomonadales</taxon>
        <taxon>Sphingomonadaceae</taxon>
        <taxon>Sphingobium</taxon>
    </lineage>
</organism>